<reference evidence="2" key="4">
    <citation type="submission" date="2019-03" db="UniProtKB">
        <authorList>
            <consortium name="EnsemblPlants"/>
        </authorList>
    </citation>
    <scope>IDENTIFICATION</scope>
</reference>
<dbReference type="Proteomes" id="UP000015105">
    <property type="component" value="Chromosome 5D"/>
</dbReference>
<dbReference type="AlphaFoldDB" id="A0A453JH34"/>
<organism evidence="2 3">
    <name type="scientific">Aegilops tauschii subsp. strangulata</name>
    <name type="common">Goatgrass</name>
    <dbReference type="NCBI Taxonomy" id="200361"/>
    <lineage>
        <taxon>Eukaryota</taxon>
        <taxon>Viridiplantae</taxon>
        <taxon>Streptophyta</taxon>
        <taxon>Embryophyta</taxon>
        <taxon>Tracheophyta</taxon>
        <taxon>Spermatophyta</taxon>
        <taxon>Magnoliopsida</taxon>
        <taxon>Liliopsida</taxon>
        <taxon>Poales</taxon>
        <taxon>Poaceae</taxon>
        <taxon>BOP clade</taxon>
        <taxon>Pooideae</taxon>
        <taxon>Triticodae</taxon>
        <taxon>Triticeae</taxon>
        <taxon>Triticinae</taxon>
        <taxon>Aegilops</taxon>
    </lineage>
</organism>
<name>A0A453JH34_AEGTS</name>
<evidence type="ECO:0000256" key="1">
    <source>
        <dbReference type="SAM" id="MobiDB-lite"/>
    </source>
</evidence>
<protein>
    <submittedName>
        <fullName evidence="2">Uncharacterized protein</fullName>
    </submittedName>
</protein>
<accession>A0A453JH34</accession>
<dbReference type="EnsemblPlants" id="AET5Gv20036700.4">
    <property type="protein sequence ID" value="AET5Gv20036700.4"/>
    <property type="gene ID" value="AET5Gv20036700"/>
</dbReference>
<feature type="compositionally biased region" description="Low complexity" evidence="1">
    <location>
        <begin position="1"/>
        <end position="15"/>
    </location>
</feature>
<evidence type="ECO:0000313" key="3">
    <source>
        <dbReference type="Proteomes" id="UP000015105"/>
    </source>
</evidence>
<reference evidence="3" key="2">
    <citation type="journal article" date="2017" name="Nat. Plants">
        <title>The Aegilops tauschii genome reveals multiple impacts of transposons.</title>
        <authorList>
            <person name="Zhao G."/>
            <person name="Zou C."/>
            <person name="Li K."/>
            <person name="Wang K."/>
            <person name="Li T."/>
            <person name="Gao L."/>
            <person name="Zhang X."/>
            <person name="Wang H."/>
            <person name="Yang Z."/>
            <person name="Liu X."/>
            <person name="Jiang W."/>
            <person name="Mao L."/>
            <person name="Kong X."/>
            <person name="Jiao Y."/>
            <person name="Jia J."/>
        </authorList>
    </citation>
    <scope>NUCLEOTIDE SEQUENCE [LARGE SCALE GENOMIC DNA]</scope>
    <source>
        <strain evidence="3">cv. AL8/78</strain>
    </source>
</reference>
<reference evidence="3" key="1">
    <citation type="journal article" date="2014" name="Science">
        <title>Ancient hybridizations among the ancestral genomes of bread wheat.</title>
        <authorList>
            <consortium name="International Wheat Genome Sequencing Consortium,"/>
            <person name="Marcussen T."/>
            <person name="Sandve S.R."/>
            <person name="Heier L."/>
            <person name="Spannagl M."/>
            <person name="Pfeifer M."/>
            <person name="Jakobsen K.S."/>
            <person name="Wulff B.B."/>
            <person name="Steuernagel B."/>
            <person name="Mayer K.F."/>
            <person name="Olsen O.A."/>
        </authorList>
    </citation>
    <scope>NUCLEOTIDE SEQUENCE [LARGE SCALE GENOMIC DNA]</scope>
    <source>
        <strain evidence="3">cv. AL8/78</strain>
    </source>
</reference>
<evidence type="ECO:0000313" key="2">
    <source>
        <dbReference type="EnsemblPlants" id="AET5Gv20036700.4"/>
    </source>
</evidence>
<sequence>TSTTPTHPTSSARSAPEAKQLGSHGARLEPVVVARAARRGGGGGGRSQIACGCGVNATLGELRVKNGLGRTPQMGYFHAAIQLLLSPLCFFSFPCPVVDLKTF</sequence>
<feature type="region of interest" description="Disordered" evidence="1">
    <location>
        <begin position="1"/>
        <end position="27"/>
    </location>
</feature>
<dbReference type="Gramene" id="AET5Gv20036700.4">
    <property type="protein sequence ID" value="AET5Gv20036700.4"/>
    <property type="gene ID" value="AET5Gv20036700"/>
</dbReference>
<reference evidence="2" key="5">
    <citation type="journal article" date="2021" name="G3 (Bethesda)">
        <title>Aegilops tauschii genome assembly Aet v5.0 features greater sequence contiguity and improved annotation.</title>
        <authorList>
            <person name="Wang L."/>
            <person name="Zhu T."/>
            <person name="Rodriguez J.C."/>
            <person name="Deal K.R."/>
            <person name="Dubcovsky J."/>
            <person name="McGuire P.E."/>
            <person name="Lux T."/>
            <person name="Spannagl M."/>
            <person name="Mayer K.F.X."/>
            <person name="Baldrich P."/>
            <person name="Meyers B.C."/>
            <person name="Huo N."/>
            <person name="Gu Y.Q."/>
            <person name="Zhou H."/>
            <person name="Devos K.M."/>
            <person name="Bennetzen J.L."/>
            <person name="Unver T."/>
            <person name="Budak H."/>
            <person name="Gulick P.J."/>
            <person name="Galiba G."/>
            <person name="Kalapos B."/>
            <person name="Nelson D.R."/>
            <person name="Li P."/>
            <person name="You F.M."/>
            <person name="Luo M.C."/>
            <person name="Dvorak J."/>
        </authorList>
    </citation>
    <scope>NUCLEOTIDE SEQUENCE [LARGE SCALE GENOMIC DNA]</scope>
    <source>
        <strain evidence="2">cv. AL8/78</strain>
    </source>
</reference>
<proteinExistence type="predicted"/>
<reference evidence="2" key="3">
    <citation type="journal article" date="2017" name="Nature">
        <title>Genome sequence of the progenitor of the wheat D genome Aegilops tauschii.</title>
        <authorList>
            <person name="Luo M.C."/>
            <person name="Gu Y.Q."/>
            <person name="Puiu D."/>
            <person name="Wang H."/>
            <person name="Twardziok S.O."/>
            <person name="Deal K.R."/>
            <person name="Huo N."/>
            <person name="Zhu T."/>
            <person name="Wang L."/>
            <person name="Wang Y."/>
            <person name="McGuire P.E."/>
            <person name="Liu S."/>
            <person name="Long H."/>
            <person name="Ramasamy R.K."/>
            <person name="Rodriguez J.C."/>
            <person name="Van S.L."/>
            <person name="Yuan L."/>
            <person name="Wang Z."/>
            <person name="Xia Z."/>
            <person name="Xiao L."/>
            <person name="Anderson O.D."/>
            <person name="Ouyang S."/>
            <person name="Liang Y."/>
            <person name="Zimin A.V."/>
            <person name="Pertea G."/>
            <person name="Qi P."/>
            <person name="Bennetzen J.L."/>
            <person name="Dai X."/>
            <person name="Dawson M.W."/>
            <person name="Muller H.G."/>
            <person name="Kugler K."/>
            <person name="Rivarola-Duarte L."/>
            <person name="Spannagl M."/>
            <person name="Mayer K.F.X."/>
            <person name="Lu F.H."/>
            <person name="Bevan M.W."/>
            <person name="Leroy P."/>
            <person name="Li P."/>
            <person name="You F.M."/>
            <person name="Sun Q."/>
            <person name="Liu Z."/>
            <person name="Lyons E."/>
            <person name="Wicker T."/>
            <person name="Salzberg S.L."/>
            <person name="Devos K.M."/>
            <person name="Dvorak J."/>
        </authorList>
    </citation>
    <scope>NUCLEOTIDE SEQUENCE [LARGE SCALE GENOMIC DNA]</scope>
    <source>
        <strain evidence="2">cv. AL8/78</strain>
    </source>
</reference>
<keyword evidence="3" id="KW-1185">Reference proteome</keyword>